<dbReference type="PANTHER" id="PTHR43000">
    <property type="entry name" value="DTDP-D-GLUCOSE 4,6-DEHYDRATASE-RELATED"/>
    <property type="match status" value="1"/>
</dbReference>
<dbReference type="AlphaFoldDB" id="I9ASU9"/>
<dbReference type="Pfam" id="PF13460">
    <property type="entry name" value="NAD_binding_10"/>
    <property type="match status" value="1"/>
</dbReference>
<accession>I9ASU9</accession>
<dbReference type="InterPro" id="IPR016040">
    <property type="entry name" value="NAD(P)-bd_dom"/>
</dbReference>
<evidence type="ECO:0000313" key="3">
    <source>
        <dbReference type="Proteomes" id="UP000004324"/>
    </source>
</evidence>
<comment type="caution">
    <text evidence="2">The sequence shown here is derived from an EMBL/GenBank/DDBJ whole genome shotgun (WGS) entry which is preliminary data.</text>
</comment>
<dbReference type="PATRIC" id="fig|1149862.3.peg.4762"/>
<organism evidence="2 3">
    <name type="scientific">Pelosinus fermentans B4</name>
    <dbReference type="NCBI Taxonomy" id="1149862"/>
    <lineage>
        <taxon>Bacteria</taxon>
        <taxon>Bacillati</taxon>
        <taxon>Bacillota</taxon>
        <taxon>Negativicutes</taxon>
        <taxon>Selenomonadales</taxon>
        <taxon>Sporomusaceae</taxon>
        <taxon>Pelosinus</taxon>
    </lineage>
</organism>
<evidence type="ECO:0000313" key="2">
    <source>
        <dbReference type="EMBL" id="EIW16032.1"/>
    </source>
</evidence>
<name>I9ASU9_9FIRM</name>
<dbReference type="OrthoDB" id="9808602at2"/>
<proteinExistence type="predicted"/>
<reference evidence="2 3" key="1">
    <citation type="journal article" date="2012" name="J. Bacteriol.">
        <title>Draft Genome Sequences for Two Metal-Reducing Pelosinus fermentans Strains Isolated from a Cr(VI)-Contaminated Site and for Type Strain R7.</title>
        <authorList>
            <person name="Brown S.D."/>
            <person name="Podar M."/>
            <person name="Klingeman D.M."/>
            <person name="Johnson C.M."/>
            <person name="Yang Z.K."/>
            <person name="Utturkar S.M."/>
            <person name="Land M.L."/>
            <person name="Mosher J.J."/>
            <person name="Hurt R.A.Jr."/>
            <person name="Phelps T.J."/>
            <person name="Palumbo A.V."/>
            <person name="Arkin A.P."/>
            <person name="Hazen T.C."/>
            <person name="Elias D.A."/>
        </authorList>
    </citation>
    <scope>NUCLEOTIDE SEQUENCE [LARGE SCALE GENOMIC DNA]</scope>
    <source>
        <strain evidence="2 3">B4</strain>
    </source>
</reference>
<sequence length="294" mass="33240">MILVTGIAGLTGQFLYQEIQGERKLDQIIKYFVRPTSDISFMLDEDKKNNVIYGDGNNLKDVTDALLNINLVIHLATIHLSEVITQACLLKGVKRVIFINTTGMYSQYKSYALLYTELERKIKESGLIYTIIRPTMIYGNHQDVNIHKLIKMISKLSVFPVIGKGDGLMHPIYAQDLAKCISSVMDNEEKTRMQEYNVAGKASLTYLSLLKEIAKALGKERYFLHIPYGLALLIGKIGDYIPNGIIDYEKVQRLKEDKNFDYSKAVCDLGFSPRSFEEGVKLEVQALRDAGVIK</sequence>
<gene>
    <name evidence="2" type="ORF">FB4_1721</name>
</gene>
<keyword evidence="3" id="KW-1185">Reference proteome</keyword>
<dbReference type="Proteomes" id="UP000004324">
    <property type="component" value="Unassembled WGS sequence"/>
</dbReference>
<protein>
    <submittedName>
        <fullName evidence="2">Nucleoside-diphosphate-sugar epimerase-like protein</fullName>
    </submittedName>
</protein>
<dbReference type="InterPro" id="IPR036291">
    <property type="entry name" value="NAD(P)-bd_dom_sf"/>
</dbReference>
<dbReference type="EMBL" id="AKVJ01000076">
    <property type="protein sequence ID" value="EIW16032.1"/>
    <property type="molecule type" value="Genomic_DNA"/>
</dbReference>
<evidence type="ECO:0000259" key="1">
    <source>
        <dbReference type="Pfam" id="PF13460"/>
    </source>
</evidence>
<dbReference type="RefSeq" id="WP_007939092.1">
    <property type="nucleotide sequence ID" value="NZ_AKVJ01000076.1"/>
</dbReference>
<dbReference type="Gene3D" id="3.40.50.720">
    <property type="entry name" value="NAD(P)-binding Rossmann-like Domain"/>
    <property type="match status" value="1"/>
</dbReference>
<feature type="domain" description="NAD(P)-binding" evidence="1">
    <location>
        <begin position="8"/>
        <end position="140"/>
    </location>
</feature>
<dbReference type="SUPFAM" id="SSF51735">
    <property type="entry name" value="NAD(P)-binding Rossmann-fold domains"/>
    <property type="match status" value="1"/>
</dbReference>